<dbReference type="Proteomes" id="UP000887159">
    <property type="component" value="Unassembled WGS sequence"/>
</dbReference>
<gene>
    <name evidence="2" type="ORF">TNCV_4395731</name>
</gene>
<keyword evidence="3" id="KW-1185">Reference proteome</keyword>
<dbReference type="AlphaFoldDB" id="A0A8X6W4Z0"/>
<proteinExistence type="predicted"/>
<comment type="caution">
    <text evidence="2">The sequence shown here is derived from an EMBL/GenBank/DDBJ whole genome shotgun (WGS) entry which is preliminary data.</text>
</comment>
<evidence type="ECO:0000313" key="3">
    <source>
        <dbReference type="Proteomes" id="UP000887159"/>
    </source>
</evidence>
<sequence length="100" mass="10996">MCGPRNYVFPKWPAKSFGLDTPVLENICTQFPVNYDRGSLKVKVTDSLSAYHEFEHGTAEDPPSRGGRRTSNQSRLKRHPVGVVGKYEEGDASSGVVLAT</sequence>
<organism evidence="2 3">
    <name type="scientific">Trichonephila clavipes</name>
    <name type="common">Golden silk orbweaver</name>
    <name type="synonym">Nephila clavipes</name>
    <dbReference type="NCBI Taxonomy" id="2585209"/>
    <lineage>
        <taxon>Eukaryota</taxon>
        <taxon>Metazoa</taxon>
        <taxon>Ecdysozoa</taxon>
        <taxon>Arthropoda</taxon>
        <taxon>Chelicerata</taxon>
        <taxon>Arachnida</taxon>
        <taxon>Araneae</taxon>
        <taxon>Araneomorphae</taxon>
        <taxon>Entelegynae</taxon>
        <taxon>Araneoidea</taxon>
        <taxon>Nephilidae</taxon>
        <taxon>Trichonephila</taxon>
    </lineage>
</organism>
<evidence type="ECO:0000256" key="1">
    <source>
        <dbReference type="SAM" id="MobiDB-lite"/>
    </source>
</evidence>
<protein>
    <submittedName>
        <fullName evidence="2">Uncharacterized protein</fullName>
    </submittedName>
</protein>
<feature type="region of interest" description="Disordered" evidence="1">
    <location>
        <begin position="54"/>
        <end position="100"/>
    </location>
</feature>
<feature type="compositionally biased region" description="Basic and acidic residues" evidence="1">
    <location>
        <begin position="54"/>
        <end position="63"/>
    </location>
</feature>
<accession>A0A8X6W4Z0</accession>
<reference evidence="2" key="1">
    <citation type="submission" date="2020-08" db="EMBL/GenBank/DDBJ databases">
        <title>Multicomponent nature underlies the extraordinary mechanical properties of spider dragline silk.</title>
        <authorList>
            <person name="Kono N."/>
            <person name="Nakamura H."/>
            <person name="Mori M."/>
            <person name="Yoshida Y."/>
            <person name="Ohtoshi R."/>
            <person name="Malay A.D."/>
            <person name="Moran D.A.P."/>
            <person name="Tomita M."/>
            <person name="Numata K."/>
            <person name="Arakawa K."/>
        </authorList>
    </citation>
    <scope>NUCLEOTIDE SEQUENCE</scope>
</reference>
<dbReference type="EMBL" id="BMAU01021383">
    <property type="protein sequence ID" value="GFY28239.1"/>
    <property type="molecule type" value="Genomic_DNA"/>
</dbReference>
<name>A0A8X6W4Z0_TRICX</name>
<evidence type="ECO:0000313" key="2">
    <source>
        <dbReference type="EMBL" id="GFY28239.1"/>
    </source>
</evidence>